<dbReference type="AlphaFoldDB" id="A0AAP0DE03"/>
<dbReference type="PANTHER" id="PTHR33735:SF10">
    <property type="entry name" value="EXPRESSED PROTEIN"/>
    <property type="match status" value="1"/>
</dbReference>
<accession>A0AAP0DE03</accession>
<reference evidence="1 2" key="1">
    <citation type="submission" date="2024-04" db="EMBL/GenBank/DDBJ databases">
        <title>The reference genome of an endangered Asteraceae, Deinandra increscens subsp. villosa, native to the Central Coast of California.</title>
        <authorList>
            <person name="Guilliams M."/>
            <person name="Hasenstab-Lehman K."/>
            <person name="Meyer R."/>
            <person name="Mcevoy S."/>
        </authorList>
    </citation>
    <scope>NUCLEOTIDE SEQUENCE [LARGE SCALE GENOMIC DNA]</scope>
    <source>
        <tissue evidence="1">Leaf</tissue>
    </source>
</reference>
<evidence type="ECO:0000313" key="2">
    <source>
        <dbReference type="Proteomes" id="UP001408789"/>
    </source>
</evidence>
<comment type="caution">
    <text evidence="1">The sequence shown here is derived from an EMBL/GenBank/DDBJ whole genome shotgun (WGS) entry which is preliminary data.</text>
</comment>
<dbReference type="Proteomes" id="UP001408789">
    <property type="component" value="Unassembled WGS sequence"/>
</dbReference>
<proteinExistence type="predicted"/>
<evidence type="ECO:0000313" key="1">
    <source>
        <dbReference type="EMBL" id="KAK9071062.1"/>
    </source>
</evidence>
<sequence length="248" mass="27878">MSPGSCSTPYGVRTFATLLIRHYRASSKTTANTPDYQHTRGDMRLSKFGYGISGSTHHALSISSCGSVKRLESKIEHETKVNGSTIGPKSFKETNNFSWVKWVLGSMLPLIFSFWKQKWDSLLKLEGKQIYTNLVLHFFFFPCCKNIKMMIILISGKVEEVVEEAEEAAEVVEKVASTTEKLSAEVAEKLENGKLKEVALTVEHVSNVIAKDARMTEDFIRKVGDLKQDLADLEAMVEPVIDKMEHKK</sequence>
<name>A0AAP0DE03_9ASTR</name>
<dbReference type="PANTHER" id="PTHR33735">
    <property type="entry name" value="EXPRESSED PROTEIN"/>
    <property type="match status" value="1"/>
</dbReference>
<keyword evidence="2" id="KW-1185">Reference proteome</keyword>
<protein>
    <submittedName>
        <fullName evidence="1">Uncharacterized protein</fullName>
    </submittedName>
</protein>
<dbReference type="EMBL" id="JBCNJP010000011">
    <property type="protein sequence ID" value="KAK9071062.1"/>
    <property type="molecule type" value="Genomic_DNA"/>
</dbReference>
<organism evidence="1 2">
    <name type="scientific">Deinandra increscens subsp. villosa</name>
    <dbReference type="NCBI Taxonomy" id="3103831"/>
    <lineage>
        <taxon>Eukaryota</taxon>
        <taxon>Viridiplantae</taxon>
        <taxon>Streptophyta</taxon>
        <taxon>Embryophyta</taxon>
        <taxon>Tracheophyta</taxon>
        <taxon>Spermatophyta</taxon>
        <taxon>Magnoliopsida</taxon>
        <taxon>eudicotyledons</taxon>
        <taxon>Gunneridae</taxon>
        <taxon>Pentapetalae</taxon>
        <taxon>asterids</taxon>
        <taxon>campanulids</taxon>
        <taxon>Asterales</taxon>
        <taxon>Asteraceae</taxon>
        <taxon>Asteroideae</taxon>
        <taxon>Heliantheae alliance</taxon>
        <taxon>Madieae</taxon>
        <taxon>Madiinae</taxon>
        <taxon>Deinandra</taxon>
    </lineage>
</organism>
<gene>
    <name evidence="1" type="ORF">SSX86_009630</name>
</gene>